<reference evidence="2" key="1">
    <citation type="submission" date="2020-05" db="EMBL/GenBank/DDBJ databases">
        <title>WGS assembly of Panicum virgatum.</title>
        <authorList>
            <person name="Lovell J.T."/>
            <person name="Jenkins J."/>
            <person name="Shu S."/>
            <person name="Juenger T.E."/>
            <person name="Schmutz J."/>
        </authorList>
    </citation>
    <scope>NUCLEOTIDE SEQUENCE</scope>
    <source>
        <strain evidence="2">AP13</strain>
    </source>
</reference>
<proteinExistence type="predicted"/>
<comment type="caution">
    <text evidence="2">The sequence shown here is derived from an EMBL/GenBank/DDBJ whole genome shotgun (WGS) entry which is preliminary data.</text>
</comment>
<evidence type="ECO:0000313" key="2">
    <source>
        <dbReference type="EMBL" id="KAG2558009.1"/>
    </source>
</evidence>
<gene>
    <name evidence="2" type="ORF">PVAP13_8NG106000</name>
</gene>
<evidence type="ECO:0000313" key="3">
    <source>
        <dbReference type="Proteomes" id="UP000823388"/>
    </source>
</evidence>
<evidence type="ECO:0000256" key="1">
    <source>
        <dbReference type="SAM" id="MobiDB-lite"/>
    </source>
</evidence>
<organism evidence="2 3">
    <name type="scientific">Panicum virgatum</name>
    <name type="common">Blackwell switchgrass</name>
    <dbReference type="NCBI Taxonomy" id="38727"/>
    <lineage>
        <taxon>Eukaryota</taxon>
        <taxon>Viridiplantae</taxon>
        <taxon>Streptophyta</taxon>
        <taxon>Embryophyta</taxon>
        <taxon>Tracheophyta</taxon>
        <taxon>Spermatophyta</taxon>
        <taxon>Magnoliopsida</taxon>
        <taxon>Liliopsida</taxon>
        <taxon>Poales</taxon>
        <taxon>Poaceae</taxon>
        <taxon>PACMAD clade</taxon>
        <taxon>Panicoideae</taxon>
        <taxon>Panicodae</taxon>
        <taxon>Paniceae</taxon>
        <taxon>Panicinae</taxon>
        <taxon>Panicum</taxon>
        <taxon>Panicum sect. Hiantes</taxon>
    </lineage>
</organism>
<protein>
    <submittedName>
        <fullName evidence="2">Uncharacterized protein</fullName>
    </submittedName>
</protein>
<dbReference type="EMBL" id="CM029052">
    <property type="protein sequence ID" value="KAG2558009.1"/>
    <property type="molecule type" value="Genomic_DNA"/>
</dbReference>
<dbReference type="AlphaFoldDB" id="A0A8T0PBH0"/>
<feature type="compositionally biased region" description="Pro residues" evidence="1">
    <location>
        <begin position="11"/>
        <end position="21"/>
    </location>
</feature>
<accession>A0A8T0PBH0</accession>
<name>A0A8T0PBH0_PANVG</name>
<sequence length="103" mass="11097">MSHRSKREIAPPTPQALPPSVPWWSGAVKPGVAFPPSGEAMAVPSGGVAFPPFGEAMAVPPGWWRAPPLQNNSFGSPTPRMELGWVLYQHQMAKAVKIHPTIH</sequence>
<dbReference type="Proteomes" id="UP000823388">
    <property type="component" value="Chromosome 8N"/>
</dbReference>
<keyword evidence="3" id="KW-1185">Reference proteome</keyword>
<feature type="region of interest" description="Disordered" evidence="1">
    <location>
        <begin position="1"/>
        <end position="21"/>
    </location>
</feature>